<proteinExistence type="inferred from homology"/>
<keyword evidence="5" id="KW-0175">Coiled coil</keyword>
<dbReference type="SMART" id="SM00283">
    <property type="entry name" value="MA"/>
    <property type="match status" value="1"/>
</dbReference>
<keyword evidence="6" id="KW-0472">Membrane</keyword>
<evidence type="ECO:0000256" key="1">
    <source>
        <dbReference type="ARBA" id="ARBA00004370"/>
    </source>
</evidence>
<name>A0AAW4L559_9BACT</name>
<feature type="domain" description="Methyl-accepting transducer" evidence="7">
    <location>
        <begin position="542"/>
        <end position="778"/>
    </location>
</feature>
<sequence>MKIRSKLLINTLFVLAIASTVAITSIVGMSKVRATLRELTQKSTPFQIKTMEAQRSLHAALAELASLEGTQNEAAFQAAKSRGETAVAEAIKAQNELAAMSGEKAETKLKTVADELVSLTGQRLAAEAAAQQVSQKIGQELTGVRQRLNALDKRVRGLQSTTSRAYSQSVAATGKVSSNLRNVEMLRLTLKDMQLAFNDLQRANTKKSIMLAQGRFNSALNKAKSSEHAKSNPGLAEDMKMTQVKTTELIKELNALVAADGKGDTAARDRLIAEAGEKIGASLIMVEQEINSSSQNYQNETARQEGLYSNSGDSTNVLVANAAFLSQAMLLDGLTSRVFIANTLKEVEELKAQIQSVRKELAVSRKALEGYLRKLKAKEELNMLSNGATALAAVEEMIVSDSGVIARISKRIELKARAAAASAELRKYAEEQAAIGRKNIEGAQATQEKSVSSLNNVVKSSTLLVGIIWVVAALAGSFFGIWIYRSVTSPLKKLISAADTIASGDLRVDLSGASNDEMGNVQSSMFTMSGGLHGMVEELRGAVKRLDDNSGHLNKAAMDVGDGAEKQASTVTQTKEAMVQMVQVSAEMARDASSVADAANEMRKMAESGATTIMETASELDSFIIGVEESGKKIESLGAKSEQIGEILDLIKGVADQTNLLALNAAIEAARAGEMGRGFAVVADEVRSLAERTTSATNDIGVMIKDMQEGVKISVAGMLEEKRGVAKLKEKTSAALTSIGTISSSVTNVAEMIQRMATASEEQSATAETVSRDMESMAGIAGDLVGTVSEIKTAIDTMNGVITDLDRVIEKFKV</sequence>
<keyword evidence="2 4" id="KW-0807">Transducer</keyword>
<evidence type="ECO:0000256" key="3">
    <source>
        <dbReference type="ARBA" id="ARBA00029447"/>
    </source>
</evidence>
<feature type="domain" description="HAMP" evidence="8">
    <location>
        <begin position="485"/>
        <end position="537"/>
    </location>
</feature>
<dbReference type="SMART" id="SM00304">
    <property type="entry name" value="HAMP"/>
    <property type="match status" value="1"/>
</dbReference>
<dbReference type="Proteomes" id="UP000811899">
    <property type="component" value="Unassembled WGS sequence"/>
</dbReference>
<dbReference type="CDD" id="cd06225">
    <property type="entry name" value="HAMP"/>
    <property type="match status" value="1"/>
</dbReference>
<dbReference type="Pfam" id="PF00015">
    <property type="entry name" value="MCPsignal"/>
    <property type="match status" value="1"/>
</dbReference>
<dbReference type="FunFam" id="1.10.287.950:FF:000001">
    <property type="entry name" value="Methyl-accepting chemotaxis sensory transducer"/>
    <property type="match status" value="1"/>
</dbReference>
<feature type="coiled-coil region" evidence="5">
    <location>
        <begin position="340"/>
        <end position="367"/>
    </location>
</feature>
<evidence type="ECO:0000313" key="9">
    <source>
        <dbReference type="EMBL" id="MBT0665297.1"/>
    </source>
</evidence>
<dbReference type="RefSeq" id="WP_214172068.1">
    <property type="nucleotide sequence ID" value="NZ_JAHCVJ010000005.1"/>
</dbReference>
<dbReference type="EMBL" id="JAHCVJ010000005">
    <property type="protein sequence ID" value="MBT0665297.1"/>
    <property type="molecule type" value="Genomic_DNA"/>
</dbReference>
<comment type="caution">
    <text evidence="9">The sequence shown here is derived from an EMBL/GenBank/DDBJ whole genome shotgun (WGS) entry which is preliminary data.</text>
</comment>
<reference evidence="9 10" key="1">
    <citation type="submission" date="2021-05" db="EMBL/GenBank/DDBJ databases">
        <title>The draft genome of Geobacter pelophilus DSM 12255.</title>
        <authorList>
            <person name="Xu Z."/>
            <person name="Masuda Y."/>
            <person name="Itoh H."/>
            <person name="Senoo K."/>
        </authorList>
    </citation>
    <scope>NUCLEOTIDE SEQUENCE [LARGE SCALE GENOMIC DNA]</scope>
    <source>
        <strain evidence="9 10">DSM 12255</strain>
    </source>
</reference>
<evidence type="ECO:0000256" key="5">
    <source>
        <dbReference type="SAM" id="Coils"/>
    </source>
</evidence>
<organism evidence="9 10">
    <name type="scientific">Geoanaerobacter pelophilus</name>
    <dbReference type="NCBI Taxonomy" id="60036"/>
    <lineage>
        <taxon>Bacteria</taxon>
        <taxon>Pseudomonadati</taxon>
        <taxon>Thermodesulfobacteriota</taxon>
        <taxon>Desulfuromonadia</taxon>
        <taxon>Geobacterales</taxon>
        <taxon>Geobacteraceae</taxon>
        <taxon>Geoanaerobacter</taxon>
    </lineage>
</organism>
<dbReference type="InterPro" id="IPR003660">
    <property type="entry name" value="HAMP_dom"/>
</dbReference>
<gene>
    <name evidence="9" type="ORF">KI809_13405</name>
</gene>
<comment type="similarity">
    <text evidence="3">Belongs to the methyl-accepting chemotaxis (MCP) protein family.</text>
</comment>
<dbReference type="InterPro" id="IPR004089">
    <property type="entry name" value="MCPsignal_dom"/>
</dbReference>
<dbReference type="PANTHER" id="PTHR32089">
    <property type="entry name" value="METHYL-ACCEPTING CHEMOTAXIS PROTEIN MCPB"/>
    <property type="match status" value="1"/>
</dbReference>
<evidence type="ECO:0000259" key="8">
    <source>
        <dbReference type="PROSITE" id="PS50885"/>
    </source>
</evidence>
<dbReference type="GO" id="GO:0007165">
    <property type="term" value="P:signal transduction"/>
    <property type="evidence" value="ECO:0007669"/>
    <property type="project" value="UniProtKB-KW"/>
</dbReference>
<dbReference type="Pfam" id="PF00672">
    <property type="entry name" value="HAMP"/>
    <property type="match status" value="1"/>
</dbReference>
<evidence type="ECO:0000259" key="7">
    <source>
        <dbReference type="PROSITE" id="PS50111"/>
    </source>
</evidence>
<evidence type="ECO:0000256" key="2">
    <source>
        <dbReference type="ARBA" id="ARBA00023224"/>
    </source>
</evidence>
<evidence type="ECO:0000256" key="6">
    <source>
        <dbReference type="SAM" id="Phobius"/>
    </source>
</evidence>
<feature type="transmembrane region" description="Helical" evidence="6">
    <location>
        <begin position="463"/>
        <end position="484"/>
    </location>
</feature>
<dbReference type="AlphaFoldDB" id="A0AAW4L559"/>
<keyword evidence="6" id="KW-0812">Transmembrane</keyword>
<keyword evidence="6" id="KW-1133">Transmembrane helix</keyword>
<comment type="subcellular location">
    <subcellularLocation>
        <location evidence="1">Membrane</location>
    </subcellularLocation>
</comment>
<dbReference type="Gene3D" id="1.10.287.950">
    <property type="entry name" value="Methyl-accepting chemotaxis protein"/>
    <property type="match status" value="1"/>
</dbReference>
<dbReference type="PROSITE" id="PS50885">
    <property type="entry name" value="HAMP"/>
    <property type="match status" value="1"/>
</dbReference>
<protein>
    <submittedName>
        <fullName evidence="9">HAMP domain-containing protein</fullName>
    </submittedName>
</protein>
<dbReference type="GO" id="GO:0006935">
    <property type="term" value="P:chemotaxis"/>
    <property type="evidence" value="ECO:0007669"/>
    <property type="project" value="UniProtKB-ARBA"/>
</dbReference>
<dbReference type="PANTHER" id="PTHR32089:SF112">
    <property type="entry name" value="LYSOZYME-LIKE PROTEIN-RELATED"/>
    <property type="match status" value="1"/>
</dbReference>
<dbReference type="SUPFAM" id="SSF58104">
    <property type="entry name" value="Methyl-accepting chemotaxis protein (MCP) signaling domain"/>
    <property type="match status" value="1"/>
</dbReference>
<keyword evidence="10" id="KW-1185">Reference proteome</keyword>
<dbReference type="PROSITE" id="PS50111">
    <property type="entry name" value="CHEMOTAXIS_TRANSDUC_2"/>
    <property type="match status" value="1"/>
</dbReference>
<evidence type="ECO:0000256" key="4">
    <source>
        <dbReference type="PROSITE-ProRule" id="PRU00284"/>
    </source>
</evidence>
<dbReference type="GO" id="GO:0016020">
    <property type="term" value="C:membrane"/>
    <property type="evidence" value="ECO:0007669"/>
    <property type="project" value="UniProtKB-SubCell"/>
</dbReference>
<evidence type="ECO:0000313" key="10">
    <source>
        <dbReference type="Proteomes" id="UP000811899"/>
    </source>
</evidence>
<accession>A0AAW4L559</accession>